<feature type="compositionally biased region" description="Low complexity" evidence="18">
    <location>
        <begin position="1731"/>
        <end position="1748"/>
    </location>
</feature>
<dbReference type="InterPro" id="IPR003594">
    <property type="entry name" value="HATPase_dom"/>
</dbReference>
<keyword evidence="11" id="KW-0067">ATP-binding</keyword>
<dbReference type="Pfam" id="PF00989">
    <property type="entry name" value="PAS"/>
    <property type="match status" value="1"/>
</dbReference>
<proteinExistence type="predicted"/>
<dbReference type="Pfam" id="PF00512">
    <property type="entry name" value="HisKA"/>
    <property type="match status" value="1"/>
</dbReference>
<dbReference type="InterPro" id="IPR004358">
    <property type="entry name" value="Sig_transdc_His_kin-like_C"/>
</dbReference>
<dbReference type="Proteomes" id="UP000092528">
    <property type="component" value="Chromosome 1"/>
</dbReference>
<feature type="modified residue" description="4-aspartylphosphate" evidence="16">
    <location>
        <position position="1440"/>
    </location>
</feature>
<evidence type="ECO:0000256" key="11">
    <source>
        <dbReference type="ARBA" id="ARBA00022840"/>
    </source>
</evidence>
<keyword evidence="7 19" id="KW-0812">Transmembrane</keyword>
<evidence type="ECO:0000313" key="25">
    <source>
        <dbReference type="Proteomes" id="UP000092528"/>
    </source>
</evidence>
<dbReference type="FunFam" id="1.10.287.130:FF:000003">
    <property type="entry name" value="Histidine kinase"/>
    <property type="match status" value="1"/>
</dbReference>
<evidence type="ECO:0000256" key="4">
    <source>
        <dbReference type="ARBA" id="ARBA00022475"/>
    </source>
</evidence>
<evidence type="ECO:0000259" key="22">
    <source>
        <dbReference type="PROSITE" id="PS50112"/>
    </source>
</evidence>
<dbReference type="InterPro" id="IPR036097">
    <property type="entry name" value="HisK_dim/P_sf"/>
</dbReference>
<dbReference type="InterPro" id="IPR001638">
    <property type="entry name" value="Solute-binding_3/MltF_N"/>
</dbReference>
<dbReference type="InterPro" id="IPR005467">
    <property type="entry name" value="His_kinase_dom"/>
</dbReference>
<dbReference type="SMART" id="SM00388">
    <property type="entry name" value="HisKA"/>
    <property type="match status" value="1"/>
</dbReference>
<keyword evidence="4" id="KW-1003">Cell membrane</keyword>
<keyword evidence="8" id="KW-0547">Nucleotide-binding</keyword>
<dbReference type="SUPFAM" id="SSF52172">
    <property type="entry name" value="CheY-like"/>
    <property type="match status" value="2"/>
</dbReference>
<evidence type="ECO:0000256" key="14">
    <source>
        <dbReference type="ARBA" id="ARBA00023136"/>
    </source>
</evidence>
<protein>
    <recommendedName>
        <fullName evidence="3">histidine kinase</fullName>
        <ecNumber evidence="3">2.7.13.3</ecNumber>
    </recommendedName>
</protein>
<dbReference type="SMART" id="SM00091">
    <property type="entry name" value="PAS"/>
    <property type="match status" value="1"/>
</dbReference>
<evidence type="ECO:0000313" key="24">
    <source>
        <dbReference type="EMBL" id="ANU36701.1"/>
    </source>
</evidence>
<keyword evidence="17" id="KW-0175">Coiled coil</keyword>
<feature type="domain" description="PAS" evidence="22">
    <location>
        <begin position="857"/>
        <end position="900"/>
    </location>
</feature>
<evidence type="ECO:0000256" key="5">
    <source>
        <dbReference type="ARBA" id="ARBA00022553"/>
    </source>
</evidence>
<dbReference type="SUPFAM" id="SSF47226">
    <property type="entry name" value="Histidine-containing phosphotransfer domain, HPT domain"/>
    <property type="match status" value="1"/>
</dbReference>
<dbReference type="GO" id="GO:0005886">
    <property type="term" value="C:plasma membrane"/>
    <property type="evidence" value="ECO:0007669"/>
    <property type="project" value="UniProtKB-SubCell"/>
</dbReference>
<dbReference type="PROSITE" id="PS50112">
    <property type="entry name" value="PAS"/>
    <property type="match status" value="1"/>
</dbReference>
<dbReference type="Pfam" id="PF01627">
    <property type="entry name" value="Hpt"/>
    <property type="match status" value="1"/>
</dbReference>
<dbReference type="SUPFAM" id="SSF55874">
    <property type="entry name" value="ATPase domain of HSP90 chaperone/DNA topoisomerase II/histidine kinase"/>
    <property type="match status" value="1"/>
</dbReference>
<dbReference type="CDD" id="cd16922">
    <property type="entry name" value="HATPase_EvgS-ArcB-TorS-like"/>
    <property type="match status" value="1"/>
</dbReference>
<evidence type="ECO:0000256" key="3">
    <source>
        <dbReference type="ARBA" id="ARBA00012438"/>
    </source>
</evidence>
<dbReference type="InterPro" id="IPR008207">
    <property type="entry name" value="Sig_transdc_His_kin_Hpt_dom"/>
</dbReference>
<accession>A0A1C7F9Y5</accession>
<organism evidence="24 25">
    <name type="scientific">Vibrio scophthalmi</name>
    <dbReference type="NCBI Taxonomy" id="45658"/>
    <lineage>
        <taxon>Bacteria</taxon>
        <taxon>Pseudomonadati</taxon>
        <taxon>Pseudomonadota</taxon>
        <taxon>Gammaproteobacteria</taxon>
        <taxon>Vibrionales</taxon>
        <taxon>Vibrionaceae</taxon>
        <taxon>Vibrio</taxon>
    </lineage>
</organism>
<keyword evidence="13" id="KW-0902">Two-component regulatory system</keyword>
<dbReference type="Pfam" id="PF02518">
    <property type="entry name" value="HATPase_c"/>
    <property type="match status" value="1"/>
</dbReference>
<comment type="catalytic activity">
    <reaction evidence="1">
        <text>ATP + protein L-histidine = ADP + protein N-phospho-L-histidine.</text>
        <dbReference type="EC" id="2.7.13.3"/>
    </reaction>
</comment>
<dbReference type="InterPro" id="IPR011006">
    <property type="entry name" value="CheY-like_superfamily"/>
</dbReference>
<sequence>MISLGLGLVRQLLPRVIAKFCVALLYPLLFLSPFIASASLNGLPPSLQGQLTQSQAKNIAVELKYLDEVLTSSVLSYAFSGDDKWLERYLENEPRLTELINALLASQANTDLTLVEQMESAHFELAVLDMQAIDLVQEDQRRAAMDLINQEQYHYYKNQYMSALVKLAERIEQRATQSQTTGALALSDDERQWLNERVVKVGIEHWPPMLYRDELGKMGGLSGEIVNQIVTKTGLKIQIVEGEWSELLRQFENGDIDLLPHAYKNESRLQFGEFSTPYFLVRELFFVKDQDEQFRVAADLAEATVAISAGYTTIDKVKKLYPKIKVLQTSGIDEAIHAVLDGRADAVLDAETVVNNWLVQNQISGLHSINEDVVTPSSLHLWTSNQVPLLGSIMQKGLDTLDLRNLILTKNDWYQQQQLPVFTDGGSINLNQTLQYVIIAVFVLLILLMLMISRVFKASDKELAQKFSSVSFKRSIIIVQVGLCVALIATALNVTRYAERQSVESINDSLSTLLASAHKRIVGWVDLELDNLKQLGRNPQLVSLTEELLEVARTPQALKNSPLQPQIREFIEGHSGISGSFGFFIISPDMISLSSRRDTNIGSLNLIQLERPDLMQEVLNGNGVFVPPIESDVMLETQGGERNPPTMFFAAPIENSAGEVIAILTKRVNFEGVFSSVLSAGFIGKSGETYALDRSGLLLSNVRFEDQLKQIGLLADEQRSSLNMRIANPGSDISKRQVEADPNWQLTYMASNISERKSGRNLSGYNDYRGVPVVGNWVWDETLHMGIAAEMDSGEAFALLRTFKFTVWSILGVALVLMMGTSLFTLRLGTRATRALARSQAELETQVAERTSELKINAERTRTIIDNASDGIIVVNSHGTLVEFSPAAEKIFGYQAKEVLLEATQIDTLMSQPYHQVYLDMQERGDTDTNVLMEFVGYKKTGEEVDLEIAISEAKISGEQLFTGIVRDATERKEAERELMLAKQKAEEATQAKSDFLANMSHEIRTPMNAIIGMSYLAMQTDLNKKQADYVNKIQTSAESLLGIINDILDFSKIEAGKLDLEQTEFDLESTIDNLVQVVSQRTQEKDLELLVDLDPQLPTHLIGDPLRLGQILLNLANNAIKFTDQGEIIVKAELIEQSDDKLEARFSVSDTGIGMTKEQMARLFQSFSQADASTTRKYGGTGLGLTISKTLAEMMEGSIWVESESGQGSTFFFTAQFGLSSEIPQQPVLAPESMKEVSVLIVDDSVAAREILFSLCQSLKFNADVASSGAEALEKIRHAENNEQHFDVILSDWKMPQMDGIALGQQIELMHQSKEIATLPHFVMVTAYDKDDMLANRQGVNIVASMTKPVSSSTLLDTLSRVMTKEGITSKTNTSNKLDTSIAQGIAGARILLVEDNAINQEIATELLQMVGMDVTTANNGQEAVDLVGSQDFDLVLMDIQMPVMDGYQATQAIRNTGQYDDLPIIAMTANAMSGDKEKCLAAGMNDHLPKPINPNQVFQALVDWIEPTGESVSVMIEDEVLTIEIEDFDTEGAIARMGGNLKAYKKTLANVMHSEADVVTRVNEAIAQQDINTAVIAVHSLKGIAGNIGANYLRAPAEKLEHALAEQQTQSRCELGSVEQQMLAEVASLVEKMIHAIASALAKSEANSAKEVTVIDVDRFRELAHQLSQQLDDFDSAAVDTFEEMLLSVGDKLDKSLANQISTAISNYDFDAALPLLEEFIQRMEQALSSPQSPSSSQPSSAQSVQPDLTEWLNTMKEKIDLFDSTVVDSLDEVLESDIDDWLKARLEQLREPLSSYDFDKGAEIIKQLKQEMD</sequence>
<keyword evidence="5 16" id="KW-0597">Phosphoprotein</keyword>
<dbReference type="GO" id="GO:0016787">
    <property type="term" value="F:hydrolase activity"/>
    <property type="evidence" value="ECO:0007669"/>
    <property type="project" value="UniProtKB-KW"/>
</dbReference>
<evidence type="ECO:0000256" key="10">
    <source>
        <dbReference type="ARBA" id="ARBA00022801"/>
    </source>
</evidence>
<dbReference type="InterPro" id="IPR001789">
    <property type="entry name" value="Sig_transdc_resp-reg_receiver"/>
</dbReference>
<dbReference type="InterPro" id="IPR035965">
    <property type="entry name" value="PAS-like_dom_sf"/>
</dbReference>
<keyword evidence="12 19" id="KW-1133">Transmembrane helix</keyword>
<evidence type="ECO:0000256" key="16">
    <source>
        <dbReference type="PROSITE-ProRule" id="PRU00169"/>
    </source>
</evidence>
<dbReference type="GO" id="GO:0000155">
    <property type="term" value="F:phosphorelay sensor kinase activity"/>
    <property type="evidence" value="ECO:0007669"/>
    <property type="project" value="InterPro"/>
</dbReference>
<dbReference type="CDD" id="cd17546">
    <property type="entry name" value="REC_hyHK_CKI1_RcsC-like"/>
    <property type="match status" value="1"/>
</dbReference>
<dbReference type="Gene3D" id="3.30.565.10">
    <property type="entry name" value="Histidine kinase-like ATPase, C-terminal domain"/>
    <property type="match status" value="1"/>
</dbReference>
<evidence type="ECO:0000256" key="9">
    <source>
        <dbReference type="ARBA" id="ARBA00022777"/>
    </source>
</evidence>
<dbReference type="PROSITE" id="PS50109">
    <property type="entry name" value="HIS_KIN"/>
    <property type="match status" value="1"/>
</dbReference>
<evidence type="ECO:0000256" key="2">
    <source>
        <dbReference type="ARBA" id="ARBA00004651"/>
    </source>
</evidence>
<evidence type="ECO:0000256" key="13">
    <source>
        <dbReference type="ARBA" id="ARBA00023012"/>
    </source>
</evidence>
<feature type="transmembrane region" description="Helical" evidence="19">
    <location>
        <begin position="436"/>
        <end position="456"/>
    </location>
</feature>
<dbReference type="InterPro" id="IPR036641">
    <property type="entry name" value="HPT_dom_sf"/>
</dbReference>
<evidence type="ECO:0000256" key="12">
    <source>
        <dbReference type="ARBA" id="ARBA00022989"/>
    </source>
</evidence>
<keyword evidence="6" id="KW-0808">Transferase</keyword>
<dbReference type="STRING" id="45658.VSVS12_01420"/>
<feature type="domain" description="Response regulatory" evidence="21">
    <location>
        <begin position="1391"/>
        <end position="1507"/>
    </location>
</feature>
<feature type="region of interest" description="Disordered" evidence="18">
    <location>
        <begin position="1729"/>
        <end position="1748"/>
    </location>
</feature>
<keyword evidence="10" id="KW-0378">Hydrolase</keyword>
<dbReference type="CDD" id="cd00082">
    <property type="entry name" value="HisKA"/>
    <property type="match status" value="1"/>
</dbReference>
<feature type="transmembrane region" description="Helical" evidence="19">
    <location>
        <begin position="476"/>
        <end position="494"/>
    </location>
</feature>
<keyword evidence="9" id="KW-0418">Kinase</keyword>
<evidence type="ECO:0000256" key="17">
    <source>
        <dbReference type="SAM" id="Coils"/>
    </source>
</evidence>
<dbReference type="FunFam" id="3.30.565.10:FF:000010">
    <property type="entry name" value="Sensor histidine kinase RcsC"/>
    <property type="match status" value="1"/>
</dbReference>
<dbReference type="SUPFAM" id="SSF53850">
    <property type="entry name" value="Periplasmic binding protein-like II"/>
    <property type="match status" value="1"/>
</dbReference>
<dbReference type="CDD" id="cd00130">
    <property type="entry name" value="PAS"/>
    <property type="match status" value="1"/>
</dbReference>
<dbReference type="Gene3D" id="3.40.190.10">
    <property type="entry name" value="Periplasmic binding protein-like II"/>
    <property type="match status" value="2"/>
</dbReference>
<dbReference type="SMART" id="SM00448">
    <property type="entry name" value="REC"/>
    <property type="match status" value="2"/>
</dbReference>
<dbReference type="SUPFAM" id="SSF55785">
    <property type="entry name" value="PYP-like sensor domain (PAS domain)"/>
    <property type="match status" value="1"/>
</dbReference>
<evidence type="ECO:0000259" key="23">
    <source>
        <dbReference type="PROSITE" id="PS50894"/>
    </source>
</evidence>
<feature type="domain" description="HPt" evidence="23">
    <location>
        <begin position="1542"/>
        <end position="1639"/>
    </location>
</feature>
<evidence type="ECO:0000256" key="18">
    <source>
        <dbReference type="SAM" id="MobiDB-lite"/>
    </source>
</evidence>
<feature type="domain" description="Response regulatory" evidence="21">
    <location>
        <begin position="1239"/>
        <end position="1364"/>
    </location>
</feature>
<evidence type="ECO:0000256" key="1">
    <source>
        <dbReference type="ARBA" id="ARBA00000085"/>
    </source>
</evidence>
<dbReference type="InterPro" id="IPR013767">
    <property type="entry name" value="PAS_fold"/>
</dbReference>
<evidence type="ECO:0000256" key="6">
    <source>
        <dbReference type="ARBA" id="ARBA00022679"/>
    </source>
</evidence>
<feature type="coiled-coil region" evidence="17">
    <location>
        <begin position="965"/>
        <end position="992"/>
    </location>
</feature>
<dbReference type="SUPFAM" id="SSF47384">
    <property type="entry name" value="Homodimeric domain of signal transducing histidine kinase"/>
    <property type="match status" value="1"/>
</dbReference>
<evidence type="ECO:0000259" key="21">
    <source>
        <dbReference type="PROSITE" id="PS50110"/>
    </source>
</evidence>
<evidence type="ECO:0000256" key="8">
    <source>
        <dbReference type="ARBA" id="ARBA00022741"/>
    </source>
</evidence>
<dbReference type="PANTHER" id="PTHR45339">
    <property type="entry name" value="HYBRID SIGNAL TRANSDUCTION HISTIDINE KINASE J"/>
    <property type="match status" value="1"/>
</dbReference>
<feature type="modified residue" description="Phosphohistidine" evidence="15">
    <location>
        <position position="1581"/>
    </location>
</feature>
<dbReference type="Pfam" id="PF00072">
    <property type="entry name" value="Response_reg"/>
    <property type="match status" value="2"/>
</dbReference>
<dbReference type="InterPro" id="IPR000014">
    <property type="entry name" value="PAS"/>
</dbReference>
<dbReference type="NCBIfam" id="TIGR00229">
    <property type="entry name" value="sensory_box"/>
    <property type="match status" value="1"/>
</dbReference>
<dbReference type="Gene3D" id="3.30.450.20">
    <property type="entry name" value="PAS domain"/>
    <property type="match status" value="1"/>
</dbReference>
<reference evidence="24 25" key="1">
    <citation type="submission" date="2016-07" db="EMBL/GenBank/DDBJ databases">
        <title>Genome sequencing of Vibrio scophthalmi strain VS-05, an isolated from Paralichthys olivaceus.</title>
        <authorList>
            <person name="Han H.-J."/>
        </authorList>
    </citation>
    <scope>NUCLEOTIDE SEQUENCE [LARGE SCALE GENOMIC DNA]</scope>
    <source>
        <strain evidence="24 25">VS-05</strain>
    </source>
</reference>
<feature type="modified residue" description="4-aspartylphosphate" evidence="16">
    <location>
        <position position="1293"/>
    </location>
</feature>
<dbReference type="Gene3D" id="3.40.50.2300">
    <property type="match status" value="2"/>
</dbReference>
<dbReference type="InterPro" id="IPR003661">
    <property type="entry name" value="HisK_dim/P_dom"/>
</dbReference>
<dbReference type="CDD" id="cd01007">
    <property type="entry name" value="PBP2_BvgS_HisK_like"/>
    <property type="match status" value="1"/>
</dbReference>
<name>A0A1C7F9Y5_9VIBR</name>
<keyword evidence="24" id="KW-0675">Receptor</keyword>
<dbReference type="RefSeq" id="WP_065545409.1">
    <property type="nucleotide sequence ID" value="NZ_CP016414.1"/>
</dbReference>
<gene>
    <name evidence="24" type="ORF">VSVS05_01576</name>
</gene>
<dbReference type="SMART" id="SM00387">
    <property type="entry name" value="HATPase_c"/>
    <property type="match status" value="1"/>
</dbReference>
<dbReference type="GeneID" id="96873441"/>
<evidence type="ECO:0000256" key="7">
    <source>
        <dbReference type="ARBA" id="ARBA00022692"/>
    </source>
</evidence>
<comment type="subcellular location">
    <subcellularLocation>
        <location evidence="2">Cell membrane</location>
        <topology evidence="2">Multi-pass membrane protein</topology>
    </subcellularLocation>
</comment>
<dbReference type="Pfam" id="PF00497">
    <property type="entry name" value="SBP_bac_3"/>
    <property type="match status" value="1"/>
</dbReference>
<dbReference type="PANTHER" id="PTHR45339:SF1">
    <property type="entry name" value="HYBRID SIGNAL TRANSDUCTION HISTIDINE KINASE J"/>
    <property type="match status" value="1"/>
</dbReference>
<dbReference type="PROSITE" id="PS50894">
    <property type="entry name" value="HPT"/>
    <property type="match status" value="1"/>
</dbReference>
<dbReference type="GO" id="GO:0006355">
    <property type="term" value="P:regulation of DNA-templated transcription"/>
    <property type="evidence" value="ECO:0007669"/>
    <property type="project" value="InterPro"/>
</dbReference>
<dbReference type="Gene3D" id="1.10.287.130">
    <property type="match status" value="1"/>
</dbReference>
<keyword evidence="25" id="KW-1185">Reference proteome</keyword>
<dbReference type="PROSITE" id="PS50110">
    <property type="entry name" value="RESPONSE_REGULATORY"/>
    <property type="match status" value="2"/>
</dbReference>
<dbReference type="EMBL" id="CP016414">
    <property type="protein sequence ID" value="ANU36701.1"/>
    <property type="molecule type" value="Genomic_DNA"/>
</dbReference>
<dbReference type="Gene3D" id="1.20.120.160">
    <property type="entry name" value="HPT domain"/>
    <property type="match status" value="1"/>
</dbReference>
<dbReference type="PATRIC" id="fig|45658.7.peg.1558"/>
<evidence type="ECO:0000259" key="20">
    <source>
        <dbReference type="PROSITE" id="PS50109"/>
    </source>
</evidence>
<evidence type="ECO:0000256" key="15">
    <source>
        <dbReference type="PROSITE-ProRule" id="PRU00110"/>
    </source>
</evidence>
<keyword evidence="14 19" id="KW-0472">Membrane</keyword>
<dbReference type="SMART" id="SM00062">
    <property type="entry name" value="PBPb"/>
    <property type="match status" value="1"/>
</dbReference>
<dbReference type="GO" id="GO:0005524">
    <property type="term" value="F:ATP binding"/>
    <property type="evidence" value="ECO:0007669"/>
    <property type="project" value="UniProtKB-KW"/>
</dbReference>
<dbReference type="InterPro" id="IPR036890">
    <property type="entry name" value="HATPase_C_sf"/>
</dbReference>
<evidence type="ECO:0000256" key="19">
    <source>
        <dbReference type="SAM" id="Phobius"/>
    </source>
</evidence>
<dbReference type="PRINTS" id="PR00344">
    <property type="entry name" value="BCTRLSENSOR"/>
</dbReference>
<dbReference type="EC" id="2.7.13.3" evidence="3"/>
<feature type="domain" description="Histidine kinase" evidence="20">
    <location>
        <begin position="999"/>
        <end position="1220"/>
    </location>
</feature>